<feature type="transmembrane region" description="Helical" evidence="8">
    <location>
        <begin position="281"/>
        <end position="299"/>
    </location>
</feature>
<feature type="transmembrane region" description="Helical" evidence="8">
    <location>
        <begin position="165"/>
        <end position="185"/>
    </location>
</feature>
<dbReference type="PROSITE" id="PS50850">
    <property type="entry name" value="MFS"/>
    <property type="match status" value="1"/>
</dbReference>
<comment type="caution">
    <text evidence="8">Lacks conserved residue(s) required for the propagation of feature annotation.</text>
</comment>
<evidence type="ECO:0000313" key="11">
    <source>
        <dbReference type="Proteomes" id="UP000321248"/>
    </source>
</evidence>
<keyword evidence="6 8" id="KW-1133">Transmembrane helix</keyword>
<dbReference type="EMBL" id="VRTS01000006">
    <property type="protein sequence ID" value="TXK62133.1"/>
    <property type="molecule type" value="Genomic_DNA"/>
</dbReference>
<keyword evidence="8" id="KW-0997">Cell inner membrane</keyword>
<gene>
    <name evidence="10" type="ORF">FU658_09875</name>
</gene>
<dbReference type="Proteomes" id="UP000321248">
    <property type="component" value="Unassembled WGS sequence"/>
</dbReference>
<evidence type="ECO:0000256" key="5">
    <source>
        <dbReference type="ARBA" id="ARBA00022692"/>
    </source>
</evidence>
<dbReference type="Gene3D" id="1.20.1720.10">
    <property type="entry name" value="Multidrug resistance protein D"/>
    <property type="match status" value="1"/>
</dbReference>
<keyword evidence="3 8" id="KW-0813">Transport</keyword>
<keyword evidence="11" id="KW-1185">Reference proteome</keyword>
<dbReference type="NCBIfam" id="TIGR00710">
    <property type="entry name" value="efflux_Bcr_CflA"/>
    <property type="match status" value="1"/>
</dbReference>
<evidence type="ECO:0000256" key="4">
    <source>
        <dbReference type="ARBA" id="ARBA00022475"/>
    </source>
</evidence>
<feature type="transmembrane region" description="Helical" evidence="8">
    <location>
        <begin position="373"/>
        <end position="393"/>
    </location>
</feature>
<protein>
    <recommendedName>
        <fullName evidence="8">Bcr/CflA family efflux transporter</fullName>
    </recommendedName>
</protein>
<evidence type="ECO:0000259" key="9">
    <source>
        <dbReference type="PROSITE" id="PS50850"/>
    </source>
</evidence>
<dbReference type="PANTHER" id="PTHR23502">
    <property type="entry name" value="MAJOR FACILITATOR SUPERFAMILY"/>
    <property type="match status" value="1"/>
</dbReference>
<dbReference type="CDD" id="cd17320">
    <property type="entry name" value="MFS_MdfA_MDR_like"/>
    <property type="match status" value="1"/>
</dbReference>
<name>A0A5C8KN86_9GAMM</name>
<evidence type="ECO:0000256" key="6">
    <source>
        <dbReference type="ARBA" id="ARBA00022989"/>
    </source>
</evidence>
<dbReference type="OrthoDB" id="9814303at2"/>
<accession>A0A5C8KN86</accession>
<dbReference type="PANTHER" id="PTHR23502:SF132">
    <property type="entry name" value="POLYAMINE TRANSPORTER 2-RELATED"/>
    <property type="match status" value="1"/>
</dbReference>
<evidence type="ECO:0000256" key="3">
    <source>
        <dbReference type="ARBA" id="ARBA00022448"/>
    </source>
</evidence>
<organism evidence="10 11">
    <name type="scientific">Alkalisalibacterium limincola</name>
    <dbReference type="NCBI Taxonomy" id="2699169"/>
    <lineage>
        <taxon>Bacteria</taxon>
        <taxon>Pseudomonadati</taxon>
        <taxon>Pseudomonadota</taxon>
        <taxon>Gammaproteobacteria</taxon>
        <taxon>Lysobacterales</taxon>
        <taxon>Lysobacteraceae</taxon>
        <taxon>Alkalisalibacterium</taxon>
    </lineage>
</organism>
<feature type="transmembrane region" description="Helical" evidence="8">
    <location>
        <begin position="215"/>
        <end position="239"/>
    </location>
</feature>
<dbReference type="GO" id="GO:0015385">
    <property type="term" value="F:sodium:proton antiporter activity"/>
    <property type="evidence" value="ECO:0007669"/>
    <property type="project" value="TreeGrafter"/>
</dbReference>
<dbReference type="GO" id="GO:0005886">
    <property type="term" value="C:plasma membrane"/>
    <property type="evidence" value="ECO:0007669"/>
    <property type="project" value="UniProtKB-SubCell"/>
</dbReference>
<feature type="transmembrane region" description="Helical" evidence="8">
    <location>
        <begin position="135"/>
        <end position="159"/>
    </location>
</feature>
<proteinExistence type="inferred from homology"/>
<dbReference type="GO" id="GO:0042910">
    <property type="term" value="F:xenobiotic transmembrane transporter activity"/>
    <property type="evidence" value="ECO:0007669"/>
    <property type="project" value="InterPro"/>
</dbReference>
<dbReference type="AlphaFoldDB" id="A0A5C8KN86"/>
<comment type="similarity">
    <text evidence="2 8">Belongs to the major facilitator superfamily. Bcr/CmlA family.</text>
</comment>
<comment type="subcellular location">
    <subcellularLocation>
        <location evidence="8">Cell inner membrane</location>
        <topology evidence="8">Multi-pass membrane protein</topology>
    </subcellularLocation>
    <subcellularLocation>
        <location evidence="1">Cell membrane</location>
        <topology evidence="1">Multi-pass membrane protein</topology>
    </subcellularLocation>
</comment>
<keyword evidence="7 8" id="KW-0472">Membrane</keyword>
<dbReference type="InterPro" id="IPR011701">
    <property type="entry name" value="MFS"/>
</dbReference>
<keyword evidence="4" id="KW-1003">Cell membrane</keyword>
<feature type="transmembrane region" description="Helical" evidence="8">
    <location>
        <begin position="77"/>
        <end position="96"/>
    </location>
</feature>
<evidence type="ECO:0000256" key="1">
    <source>
        <dbReference type="ARBA" id="ARBA00004651"/>
    </source>
</evidence>
<feature type="transmembrane region" description="Helical" evidence="8">
    <location>
        <begin position="311"/>
        <end position="337"/>
    </location>
</feature>
<dbReference type="InterPro" id="IPR020846">
    <property type="entry name" value="MFS_dom"/>
</dbReference>
<dbReference type="GO" id="GO:1990961">
    <property type="term" value="P:xenobiotic detoxification by transmembrane export across the plasma membrane"/>
    <property type="evidence" value="ECO:0007669"/>
    <property type="project" value="InterPro"/>
</dbReference>
<dbReference type="InterPro" id="IPR004812">
    <property type="entry name" value="Efflux_drug-R_Bcr/CmlA"/>
</dbReference>
<evidence type="ECO:0000256" key="2">
    <source>
        <dbReference type="ARBA" id="ARBA00006236"/>
    </source>
</evidence>
<feature type="transmembrane region" description="Helical" evidence="8">
    <location>
        <begin position="251"/>
        <end position="269"/>
    </location>
</feature>
<feature type="domain" description="Major facilitator superfamily (MFS) profile" evidence="9">
    <location>
        <begin position="11"/>
        <end position="396"/>
    </location>
</feature>
<feature type="transmembrane region" description="Helical" evidence="8">
    <location>
        <begin position="102"/>
        <end position="123"/>
    </location>
</feature>
<dbReference type="Pfam" id="PF07690">
    <property type="entry name" value="MFS_1"/>
    <property type="match status" value="1"/>
</dbReference>
<dbReference type="SUPFAM" id="SSF103473">
    <property type="entry name" value="MFS general substrate transporter"/>
    <property type="match status" value="1"/>
</dbReference>
<dbReference type="InterPro" id="IPR036259">
    <property type="entry name" value="MFS_trans_sf"/>
</dbReference>
<feature type="transmembrane region" description="Helical" evidence="8">
    <location>
        <begin position="349"/>
        <end position="367"/>
    </location>
</feature>
<reference evidence="10 11" key="1">
    <citation type="submission" date="2019-08" db="EMBL/GenBank/DDBJ databases">
        <authorList>
            <person name="Karlyshev A.V."/>
        </authorList>
    </citation>
    <scope>NUCLEOTIDE SEQUENCE [LARGE SCALE GENOMIC DNA]</scope>
    <source>
        <strain evidence="10 11">Alg18-2.2</strain>
    </source>
</reference>
<keyword evidence="5 8" id="KW-0812">Transmembrane</keyword>
<sequence>MAPHSIPRWRLALLLGALAMFGAFSIDTIFPAFPAIGEEFGASKLAMQQTISFYLVAYALMSLFHGPISDAVGRRKVILVGVAIFALASVGCALAPSLEWLLAFRVLQGLSAGVGLIVGRAIVRDCLDGPEAQRLMSHIMMVFGIAPAIAPIIGGWILGVADWQAIFWFLVLFAAAIWVATAVWMPETLPPAERTPVNARSIVQGNRMMLSNPDFVLLALAGSFNFAALFLYIASAPAFVMDLLGLNEQQFAWFFVPTISGMVLGAFTSGRLAGRVGAHRLAWLGFAVCGLAVVLNLGYNLAVEVPRVPWAIVPMVLNAYGVALVFPVLTLAILDLFPTRRGAASSLQAFISLSLNAAVAGIVSPWVSGSALLLAFTGALFSVMAFLIWVLYLRRNAPVGPQRGERAVVGPLSS</sequence>
<feature type="transmembrane region" description="Helical" evidence="8">
    <location>
        <begin position="49"/>
        <end position="65"/>
    </location>
</feature>
<comment type="caution">
    <text evidence="10">The sequence shown here is derived from an EMBL/GenBank/DDBJ whole genome shotgun (WGS) entry which is preliminary data.</text>
</comment>
<evidence type="ECO:0000256" key="8">
    <source>
        <dbReference type="RuleBase" id="RU365088"/>
    </source>
</evidence>
<evidence type="ECO:0000256" key="7">
    <source>
        <dbReference type="ARBA" id="ARBA00023136"/>
    </source>
</evidence>
<evidence type="ECO:0000313" key="10">
    <source>
        <dbReference type="EMBL" id="TXK62133.1"/>
    </source>
</evidence>
<dbReference type="RefSeq" id="WP_147891926.1">
    <property type="nucleotide sequence ID" value="NZ_VRTS01000006.1"/>
</dbReference>